<dbReference type="GO" id="GO:0006096">
    <property type="term" value="P:glycolytic process"/>
    <property type="evidence" value="ECO:0007669"/>
    <property type="project" value="UniProtKB-UniRule"/>
</dbReference>
<keyword evidence="7" id="KW-1185">Reference proteome</keyword>
<dbReference type="EMBL" id="MOEN01000015">
    <property type="protein sequence ID" value="OMH40500.1"/>
    <property type="molecule type" value="Genomic_DNA"/>
</dbReference>
<dbReference type="EC" id="5.3.1.9" evidence="4"/>
<reference evidence="6 7" key="1">
    <citation type="submission" date="2016-10" db="EMBL/GenBank/DDBJ databases">
        <title>Genome sequence of a sulfur-reducing bacterium Desulfurobacterium indicum K6013.</title>
        <authorList>
            <person name="Cao J."/>
            <person name="Shao Z."/>
            <person name="Alain K."/>
            <person name="Jebbar M."/>
        </authorList>
    </citation>
    <scope>NUCLEOTIDE SEQUENCE [LARGE SCALE GENOMIC DNA]</scope>
    <source>
        <strain evidence="6 7">K6013</strain>
    </source>
</reference>
<evidence type="ECO:0000256" key="4">
    <source>
        <dbReference type="HAMAP-Rule" id="MF_00473"/>
    </source>
</evidence>
<comment type="pathway">
    <text evidence="4">Carbohydrate biosynthesis; gluconeogenesis.</text>
</comment>
<dbReference type="AlphaFoldDB" id="A0A1R1ML99"/>
<keyword evidence="2 4" id="KW-0324">Glycolysis</keyword>
<evidence type="ECO:0000313" key="6">
    <source>
        <dbReference type="EMBL" id="OMH40500.1"/>
    </source>
</evidence>
<accession>A0A1R1ML99</accession>
<dbReference type="GO" id="GO:0004347">
    <property type="term" value="F:glucose-6-phosphate isomerase activity"/>
    <property type="evidence" value="ECO:0007669"/>
    <property type="project" value="UniProtKB-UniRule"/>
</dbReference>
<dbReference type="PANTHER" id="PTHR11469:SF1">
    <property type="entry name" value="GLUCOSE-6-PHOSPHATE ISOMERASE"/>
    <property type="match status" value="1"/>
</dbReference>
<protein>
    <recommendedName>
        <fullName evidence="4">Glucose-6-phosphate isomerase</fullName>
        <shortName evidence="4">GPI</shortName>
        <ecNumber evidence="4">5.3.1.9</ecNumber>
    </recommendedName>
    <alternativeName>
        <fullName evidence="4">Phosphoglucose isomerase</fullName>
        <shortName evidence="4">PGI</shortName>
    </alternativeName>
    <alternativeName>
        <fullName evidence="4">Phosphohexose isomerase</fullName>
        <shortName evidence="4">PHI</shortName>
    </alternativeName>
</protein>
<comment type="subcellular location">
    <subcellularLocation>
        <location evidence="4">Cytoplasm</location>
    </subcellularLocation>
</comment>
<dbReference type="UniPathway" id="UPA00109">
    <property type="reaction ID" value="UER00181"/>
</dbReference>
<dbReference type="PROSITE" id="PS51463">
    <property type="entry name" value="P_GLUCOSE_ISOMERASE_3"/>
    <property type="match status" value="1"/>
</dbReference>
<evidence type="ECO:0000256" key="1">
    <source>
        <dbReference type="ARBA" id="ARBA00022432"/>
    </source>
</evidence>
<keyword evidence="4" id="KW-0963">Cytoplasm</keyword>
<keyword evidence="1 4" id="KW-0312">Gluconeogenesis</keyword>
<dbReference type="Pfam" id="PF00342">
    <property type="entry name" value="PGI"/>
    <property type="match status" value="1"/>
</dbReference>
<comment type="caution">
    <text evidence="6">The sequence shown here is derived from an EMBL/GenBank/DDBJ whole genome shotgun (WGS) entry which is preliminary data.</text>
</comment>
<dbReference type="SUPFAM" id="SSF53697">
    <property type="entry name" value="SIS domain"/>
    <property type="match status" value="1"/>
</dbReference>
<feature type="active site" description="Proton donor" evidence="4">
    <location>
        <position position="265"/>
    </location>
</feature>
<evidence type="ECO:0000256" key="3">
    <source>
        <dbReference type="ARBA" id="ARBA00023235"/>
    </source>
</evidence>
<dbReference type="STRING" id="1914305.BLW93_05035"/>
<proteinExistence type="inferred from homology"/>
<dbReference type="GO" id="GO:0006094">
    <property type="term" value="P:gluconeogenesis"/>
    <property type="evidence" value="ECO:0007669"/>
    <property type="project" value="UniProtKB-UniRule"/>
</dbReference>
<comment type="function">
    <text evidence="4">Catalyzes the reversible isomerization of glucose-6-phosphate to fructose-6-phosphate.</text>
</comment>
<dbReference type="InterPro" id="IPR035482">
    <property type="entry name" value="SIS_PGI_2"/>
</dbReference>
<dbReference type="PRINTS" id="PR00662">
    <property type="entry name" value="G6PISOMERASE"/>
</dbReference>
<dbReference type="InterPro" id="IPR046348">
    <property type="entry name" value="SIS_dom_sf"/>
</dbReference>
<dbReference type="HAMAP" id="MF_00473">
    <property type="entry name" value="G6P_isomerase"/>
    <property type="match status" value="1"/>
</dbReference>
<dbReference type="GO" id="GO:0048029">
    <property type="term" value="F:monosaccharide binding"/>
    <property type="evidence" value="ECO:0007669"/>
    <property type="project" value="TreeGrafter"/>
</dbReference>
<dbReference type="CDD" id="cd05016">
    <property type="entry name" value="SIS_PGI_2"/>
    <property type="match status" value="1"/>
</dbReference>
<sequence>MGYLKYDISGLNFNPNNLEKEITKIKKTLEINKKNMPFLSCFSTRVKKIKETLRRFKMDFDNMFVIGIGGSSLGIQAIYEAIHGKYKIGGRKLYFLENIDPFNIHQIFQNAPWDRTVYCVISKSGKTLETISIMNLVLHEMKRRGFRDLNRRFIFISGENTPLHKLSKELNAPFFQIPKSIGGRFSVLTPVGLVPSEFVDIDPYALLGGAMETVEEIIREPLHPSLVSVFTQYINYKDGRNIAVLMPYSDSLRKFSDWWVQLWAESLGKDGKGQTPLPAVGTVDQHSLLQLFIDGPDDKFYQFIKLKSYGSNFVLPEKTEILDFIGGKTVSEIVHAEFEGTVESLKMKKRPMCTIEIDRITPEAIGALFIVFMIKTAIMAHLIGVNPYGQPGVEIGKKIAKEKLGGS</sequence>
<comment type="catalytic activity">
    <reaction evidence="4 5">
        <text>alpha-D-glucose 6-phosphate = beta-D-fructose 6-phosphate</text>
        <dbReference type="Rhea" id="RHEA:11816"/>
        <dbReference type="ChEBI" id="CHEBI:57634"/>
        <dbReference type="ChEBI" id="CHEBI:58225"/>
        <dbReference type="EC" id="5.3.1.9"/>
    </reaction>
</comment>
<dbReference type="RefSeq" id="WP_076713014.1">
    <property type="nucleotide sequence ID" value="NZ_MOEN01000015.1"/>
</dbReference>
<dbReference type="InterPro" id="IPR001672">
    <property type="entry name" value="G6P_Isomerase"/>
</dbReference>
<organism evidence="6 7">
    <name type="scientific">Desulfurobacterium indicum</name>
    <dbReference type="NCBI Taxonomy" id="1914305"/>
    <lineage>
        <taxon>Bacteria</taxon>
        <taxon>Pseudomonadati</taxon>
        <taxon>Aquificota</taxon>
        <taxon>Aquificia</taxon>
        <taxon>Desulfurobacteriales</taxon>
        <taxon>Desulfurobacteriaceae</taxon>
        <taxon>Desulfurobacterium</taxon>
    </lineage>
</organism>
<name>A0A1R1ML99_9BACT</name>
<comment type="similarity">
    <text evidence="4 5">Belongs to the GPI family.</text>
</comment>
<dbReference type="GO" id="GO:0005829">
    <property type="term" value="C:cytosol"/>
    <property type="evidence" value="ECO:0007669"/>
    <property type="project" value="TreeGrafter"/>
</dbReference>
<dbReference type="CDD" id="cd05015">
    <property type="entry name" value="SIS_PGI_1"/>
    <property type="match status" value="1"/>
</dbReference>
<dbReference type="InterPro" id="IPR035476">
    <property type="entry name" value="SIS_PGI_1"/>
</dbReference>
<dbReference type="OrthoDB" id="140919at2"/>
<dbReference type="UniPathway" id="UPA00138"/>
<gene>
    <name evidence="4" type="primary">pgi</name>
    <name evidence="6" type="ORF">BLW93_05035</name>
</gene>
<dbReference type="Proteomes" id="UP000187408">
    <property type="component" value="Unassembled WGS sequence"/>
</dbReference>
<dbReference type="Gene3D" id="3.40.50.10490">
    <property type="entry name" value="Glucose-6-phosphate isomerase like protein, domain 1"/>
    <property type="match status" value="2"/>
</dbReference>
<dbReference type="PANTHER" id="PTHR11469">
    <property type="entry name" value="GLUCOSE-6-PHOSPHATE ISOMERASE"/>
    <property type="match status" value="1"/>
</dbReference>
<feature type="active site" evidence="4">
    <location>
        <position position="397"/>
    </location>
</feature>
<dbReference type="GO" id="GO:0097367">
    <property type="term" value="F:carbohydrate derivative binding"/>
    <property type="evidence" value="ECO:0007669"/>
    <property type="project" value="InterPro"/>
</dbReference>
<keyword evidence="3 4" id="KW-0413">Isomerase</keyword>
<evidence type="ECO:0000256" key="5">
    <source>
        <dbReference type="RuleBase" id="RU000612"/>
    </source>
</evidence>
<feature type="active site" evidence="4">
    <location>
        <position position="286"/>
    </location>
</feature>
<evidence type="ECO:0000256" key="2">
    <source>
        <dbReference type="ARBA" id="ARBA00023152"/>
    </source>
</evidence>
<dbReference type="GO" id="GO:0051156">
    <property type="term" value="P:glucose 6-phosphate metabolic process"/>
    <property type="evidence" value="ECO:0007669"/>
    <property type="project" value="TreeGrafter"/>
</dbReference>
<evidence type="ECO:0000313" key="7">
    <source>
        <dbReference type="Proteomes" id="UP000187408"/>
    </source>
</evidence>
<comment type="pathway">
    <text evidence="4 5">Carbohydrate degradation; glycolysis; D-glyceraldehyde 3-phosphate and glycerone phosphate from D-glucose: step 2/4.</text>
</comment>